<dbReference type="AlphaFoldDB" id="A0AAW1WB97"/>
<dbReference type="Proteomes" id="UP001457282">
    <property type="component" value="Unassembled WGS sequence"/>
</dbReference>
<gene>
    <name evidence="1" type="ORF">M0R45_029305</name>
</gene>
<accession>A0AAW1WB97</accession>
<evidence type="ECO:0000313" key="1">
    <source>
        <dbReference type="EMBL" id="KAK9920759.1"/>
    </source>
</evidence>
<protein>
    <submittedName>
        <fullName evidence="1">Uncharacterized protein</fullName>
    </submittedName>
</protein>
<organism evidence="1 2">
    <name type="scientific">Rubus argutus</name>
    <name type="common">Southern blackberry</name>
    <dbReference type="NCBI Taxonomy" id="59490"/>
    <lineage>
        <taxon>Eukaryota</taxon>
        <taxon>Viridiplantae</taxon>
        <taxon>Streptophyta</taxon>
        <taxon>Embryophyta</taxon>
        <taxon>Tracheophyta</taxon>
        <taxon>Spermatophyta</taxon>
        <taxon>Magnoliopsida</taxon>
        <taxon>eudicotyledons</taxon>
        <taxon>Gunneridae</taxon>
        <taxon>Pentapetalae</taxon>
        <taxon>rosids</taxon>
        <taxon>fabids</taxon>
        <taxon>Rosales</taxon>
        <taxon>Rosaceae</taxon>
        <taxon>Rosoideae</taxon>
        <taxon>Rosoideae incertae sedis</taxon>
        <taxon>Rubus</taxon>
    </lineage>
</organism>
<evidence type="ECO:0000313" key="2">
    <source>
        <dbReference type="Proteomes" id="UP001457282"/>
    </source>
</evidence>
<sequence length="153" mass="16729">MNVVGRVWEPNFPRGYSVATPFHPLVGLLMSLLFSSKMGHSEATPWYVRFGKFQGVLKDDQSSLEGSADLSEYGSSRYDNLDSELLGESQNLNPEVILVSVDGHVLTAPISASEQNAENVQLDTPRFNLGPAEETDFCEGNEELSSGENAWGC</sequence>
<name>A0AAW1WB97_RUBAR</name>
<reference evidence="1 2" key="1">
    <citation type="journal article" date="2023" name="G3 (Bethesda)">
        <title>A chromosome-length genome assembly and annotation of blackberry (Rubus argutus, cv. 'Hillquist').</title>
        <authorList>
            <person name="Bruna T."/>
            <person name="Aryal R."/>
            <person name="Dudchenko O."/>
            <person name="Sargent D.J."/>
            <person name="Mead D."/>
            <person name="Buti M."/>
            <person name="Cavallini A."/>
            <person name="Hytonen T."/>
            <person name="Andres J."/>
            <person name="Pham M."/>
            <person name="Weisz D."/>
            <person name="Mascagni F."/>
            <person name="Usai G."/>
            <person name="Natali L."/>
            <person name="Bassil N."/>
            <person name="Fernandez G.E."/>
            <person name="Lomsadze A."/>
            <person name="Armour M."/>
            <person name="Olukolu B."/>
            <person name="Poorten T."/>
            <person name="Britton C."/>
            <person name="Davik J."/>
            <person name="Ashrafi H."/>
            <person name="Aiden E.L."/>
            <person name="Borodovsky M."/>
            <person name="Worthington M."/>
        </authorList>
    </citation>
    <scope>NUCLEOTIDE SEQUENCE [LARGE SCALE GENOMIC DNA]</scope>
    <source>
        <strain evidence="1">PI 553951</strain>
    </source>
</reference>
<keyword evidence="2" id="KW-1185">Reference proteome</keyword>
<proteinExistence type="predicted"/>
<comment type="caution">
    <text evidence="1">The sequence shown here is derived from an EMBL/GenBank/DDBJ whole genome shotgun (WGS) entry which is preliminary data.</text>
</comment>
<dbReference type="EMBL" id="JBEDUW010000006">
    <property type="protein sequence ID" value="KAK9920759.1"/>
    <property type="molecule type" value="Genomic_DNA"/>
</dbReference>